<dbReference type="CDD" id="cd05013">
    <property type="entry name" value="SIS_RpiR"/>
    <property type="match status" value="1"/>
</dbReference>
<keyword evidence="7" id="KW-1185">Reference proteome</keyword>
<keyword evidence="1" id="KW-0805">Transcription regulation</keyword>
<dbReference type="PANTHER" id="PTHR30514">
    <property type="entry name" value="GLUCOKINASE"/>
    <property type="match status" value="1"/>
</dbReference>
<dbReference type="InterPro" id="IPR047640">
    <property type="entry name" value="RpiR-like"/>
</dbReference>
<dbReference type="Gene3D" id="1.10.10.10">
    <property type="entry name" value="Winged helix-like DNA-binding domain superfamily/Winged helix DNA-binding domain"/>
    <property type="match status" value="1"/>
</dbReference>
<organism evidence="6 7">
    <name type="scientific">Oscillibacter hominis</name>
    <dbReference type="NCBI Taxonomy" id="2763056"/>
    <lineage>
        <taxon>Bacteria</taxon>
        <taxon>Bacillati</taxon>
        <taxon>Bacillota</taxon>
        <taxon>Clostridia</taxon>
        <taxon>Eubacteriales</taxon>
        <taxon>Oscillospiraceae</taxon>
        <taxon>Oscillibacter</taxon>
    </lineage>
</organism>
<dbReference type="GO" id="GO:0003677">
    <property type="term" value="F:DNA binding"/>
    <property type="evidence" value="ECO:0007669"/>
    <property type="project" value="UniProtKB-KW"/>
</dbReference>
<dbReference type="EMBL" id="CP060490">
    <property type="protein sequence ID" value="QNL43494.1"/>
    <property type="molecule type" value="Genomic_DNA"/>
</dbReference>
<protein>
    <submittedName>
        <fullName evidence="6">MurR/RpiR family transcriptional regulator</fullName>
    </submittedName>
</protein>
<accession>A0A7G9B1R3</accession>
<reference evidence="6 7" key="1">
    <citation type="submission" date="2020-08" db="EMBL/GenBank/DDBJ databases">
        <authorList>
            <person name="Liu C."/>
            <person name="Sun Q."/>
        </authorList>
    </citation>
    <scope>NUCLEOTIDE SEQUENCE [LARGE SCALE GENOMIC DNA]</scope>
    <source>
        <strain evidence="6 7">NSJ-62</strain>
    </source>
</reference>
<gene>
    <name evidence="6" type="ORF">H8790_08320</name>
</gene>
<dbReference type="InterPro" id="IPR046348">
    <property type="entry name" value="SIS_dom_sf"/>
</dbReference>
<dbReference type="PROSITE" id="PS51071">
    <property type="entry name" value="HTH_RPIR"/>
    <property type="match status" value="1"/>
</dbReference>
<evidence type="ECO:0000259" key="4">
    <source>
        <dbReference type="PROSITE" id="PS51071"/>
    </source>
</evidence>
<dbReference type="InterPro" id="IPR001347">
    <property type="entry name" value="SIS_dom"/>
</dbReference>
<name>A0A7G9B1R3_9FIRM</name>
<evidence type="ECO:0000256" key="1">
    <source>
        <dbReference type="ARBA" id="ARBA00023015"/>
    </source>
</evidence>
<dbReference type="AlphaFoldDB" id="A0A7G9B1R3"/>
<dbReference type="KEGG" id="ohi:H8790_08320"/>
<evidence type="ECO:0000313" key="7">
    <source>
        <dbReference type="Proteomes" id="UP000515960"/>
    </source>
</evidence>
<dbReference type="GO" id="GO:0003700">
    <property type="term" value="F:DNA-binding transcription factor activity"/>
    <property type="evidence" value="ECO:0007669"/>
    <property type="project" value="InterPro"/>
</dbReference>
<dbReference type="InterPro" id="IPR009057">
    <property type="entry name" value="Homeodomain-like_sf"/>
</dbReference>
<dbReference type="SUPFAM" id="SSF46689">
    <property type="entry name" value="Homeodomain-like"/>
    <property type="match status" value="1"/>
</dbReference>
<dbReference type="Proteomes" id="UP000515960">
    <property type="component" value="Chromosome"/>
</dbReference>
<dbReference type="GO" id="GO:0097367">
    <property type="term" value="F:carbohydrate derivative binding"/>
    <property type="evidence" value="ECO:0007669"/>
    <property type="project" value="InterPro"/>
</dbReference>
<evidence type="ECO:0000313" key="6">
    <source>
        <dbReference type="EMBL" id="QNL43494.1"/>
    </source>
</evidence>
<dbReference type="Gene3D" id="3.40.50.10490">
    <property type="entry name" value="Glucose-6-phosphate isomerase like protein, domain 1"/>
    <property type="match status" value="1"/>
</dbReference>
<dbReference type="PANTHER" id="PTHR30514:SF18">
    <property type="entry name" value="RPIR-FAMILY TRANSCRIPTIONAL REGULATOR"/>
    <property type="match status" value="1"/>
</dbReference>
<sequence length="290" mass="32509">MQKLLKQIQQSSQDLPQAQRAVAEYVLTHYMDIPFMSVTSLARAIGVSDTTIIKFCIQQGFDGYSSFKKMLADHVQSEVTMYNKLEQQLDTMTGNNTLEQVLACDVGNLETTLSNPINHENFDRFLDALDKANQIYVLGLRTASMQAEYLASSLRVQNRKVFTFPNNGHFVDQLCQVTPDDLFIAVTFSRYSTNTVKALQYLSTRKVPCAAITDSTTSPAYGLADIAFICETKSFSYQGSYVACAALIDAIITASAKRRKEETTQHLHCLEDAFKEFNSFLSYDMHDGTL</sequence>
<dbReference type="GO" id="GO:1901135">
    <property type="term" value="P:carbohydrate derivative metabolic process"/>
    <property type="evidence" value="ECO:0007669"/>
    <property type="project" value="InterPro"/>
</dbReference>
<evidence type="ECO:0000259" key="5">
    <source>
        <dbReference type="PROSITE" id="PS51464"/>
    </source>
</evidence>
<evidence type="ECO:0000256" key="3">
    <source>
        <dbReference type="ARBA" id="ARBA00023163"/>
    </source>
</evidence>
<proteinExistence type="predicted"/>
<dbReference type="RefSeq" id="WP_187332085.1">
    <property type="nucleotide sequence ID" value="NZ_CP060490.1"/>
</dbReference>
<feature type="domain" description="HTH rpiR-type" evidence="4">
    <location>
        <begin position="2"/>
        <end position="78"/>
    </location>
</feature>
<dbReference type="InterPro" id="IPR036388">
    <property type="entry name" value="WH-like_DNA-bd_sf"/>
</dbReference>
<keyword evidence="2" id="KW-0238">DNA-binding</keyword>
<feature type="domain" description="SIS" evidence="5">
    <location>
        <begin position="125"/>
        <end position="261"/>
    </location>
</feature>
<dbReference type="Pfam" id="PF01380">
    <property type="entry name" value="SIS"/>
    <property type="match status" value="1"/>
</dbReference>
<dbReference type="SUPFAM" id="SSF53697">
    <property type="entry name" value="SIS domain"/>
    <property type="match status" value="1"/>
</dbReference>
<dbReference type="InterPro" id="IPR035472">
    <property type="entry name" value="RpiR-like_SIS"/>
</dbReference>
<dbReference type="PROSITE" id="PS51464">
    <property type="entry name" value="SIS"/>
    <property type="match status" value="1"/>
</dbReference>
<evidence type="ECO:0000256" key="2">
    <source>
        <dbReference type="ARBA" id="ARBA00023125"/>
    </source>
</evidence>
<dbReference type="InterPro" id="IPR000281">
    <property type="entry name" value="HTH_RpiR"/>
</dbReference>
<dbReference type="Pfam" id="PF01418">
    <property type="entry name" value="HTH_6"/>
    <property type="match status" value="1"/>
</dbReference>
<keyword evidence="3" id="KW-0804">Transcription</keyword>